<evidence type="ECO:0000256" key="5">
    <source>
        <dbReference type="ARBA" id="ARBA00022723"/>
    </source>
</evidence>
<evidence type="ECO:0000256" key="15">
    <source>
        <dbReference type="SAM" id="Coils"/>
    </source>
</evidence>
<feature type="compositionally biased region" description="Basic and acidic residues" evidence="16">
    <location>
        <begin position="266"/>
        <end position="275"/>
    </location>
</feature>
<dbReference type="GO" id="GO:0003779">
    <property type="term" value="F:actin binding"/>
    <property type="evidence" value="ECO:0007669"/>
    <property type="project" value="UniProtKB-KW"/>
</dbReference>
<dbReference type="CDD" id="cd21186">
    <property type="entry name" value="CH_DMD-like_rpt1"/>
    <property type="match status" value="1"/>
</dbReference>
<evidence type="ECO:0000256" key="2">
    <source>
        <dbReference type="ARBA" id="ARBA00004278"/>
    </source>
</evidence>
<dbReference type="Pfam" id="PF00307">
    <property type="entry name" value="CH"/>
    <property type="match status" value="2"/>
</dbReference>
<feature type="coiled-coil region" evidence="15">
    <location>
        <begin position="2885"/>
        <end position="2919"/>
    </location>
</feature>
<dbReference type="SMART" id="SM00150">
    <property type="entry name" value="SPEC"/>
    <property type="match status" value="21"/>
</dbReference>
<feature type="coiled-coil region" evidence="15">
    <location>
        <begin position="1744"/>
        <end position="1771"/>
    </location>
</feature>
<dbReference type="PROSITE" id="PS01159">
    <property type="entry name" value="WW_DOMAIN_1"/>
    <property type="match status" value="1"/>
</dbReference>
<keyword evidence="15" id="KW-0175">Coiled coil</keyword>
<dbReference type="InterPro" id="IPR011992">
    <property type="entry name" value="EF-hand-dom_pair"/>
</dbReference>
<evidence type="ECO:0000259" key="18">
    <source>
        <dbReference type="PROSITE" id="PS50021"/>
    </source>
</evidence>
<evidence type="ECO:0000259" key="20">
    <source>
        <dbReference type="PROSITE" id="PS50135"/>
    </source>
</evidence>
<evidence type="ECO:0000256" key="16">
    <source>
        <dbReference type="SAM" id="MobiDB-lite"/>
    </source>
</evidence>
<feature type="domain" description="Calponin-homology (CH)" evidence="18">
    <location>
        <begin position="24"/>
        <end position="129"/>
    </location>
</feature>
<keyword evidence="4" id="KW-0963">Cytoplasm</keyword>
<dbReference type="PROSITE" id="PS50021">
    <property type="entry name" value="CH"/>
    <property type="match status" value="2"/>
</dbReference>
<evidence type="ECO:0000256" key="9">
    <source>
        <dbReference type="ARBA" id="ARBA00022837"/>
    </source>
</evidence>
<dbReference type="InterPro" id="IPR002017">
    <property type="entry name" value="Spectrin_repeat"/>
</dbReference>
<proteinExistence type="predicted"/>
<dbReference type="SMART" id="SM00308">
    <property type="entry name" value="LH2"/>
    <property type="match status" value="1"/>
</dbReference>
<keyword evidence="9" id="KW-0106">Calcium</keyword>
<dbReference type="PROSITE" id="PS50135">
    <property type="entry name" value="ZF_ZZ_2"/>
    <property type="match status" value="1"/>
</dbReference>
<comment type="caution">
    <text evidence="21">The sequence shown here is derived from an EMBL/GenBank/DDBJ whole genome shotgun (WGS) entry which is preliminary data.</text>
</comment>
<dbReference type="GO" id="GO:0008270">
    <property type="term" value="F:zinc ion binding"/>
    <property type="evidence" value="ECO:0007669"/>
    <property type="project" value="UniProtKB-KW"/>
</dbReference>
<feature type="domain" description="ZZ-type" evidence="20">
    <location>
        <begin position="3465"/>
        <end position="3521"/>
    </location>
</feature>
<feature type="coiled-coil region" evidence="15">
    <location>
        <begin position="1054"/>
        <end position="1114"/>
    </location>
</feature>
<feature type="coiled-coil region" evidence="15">
    <location>
        <begin position="1520"/>
        <end position="1547"/>
    </location>
</feature>
<dbReference type="SUPFAM" id="SSF47576">
    <property type="entry name" value="Calponin-homology domain, CH-domain"/>
    <property type="match status" value="1"/>
</dbReference>
<protein>
    <submittedName>
        <fullName evidence="21">Dystrophin</fullName>
    </submittedName>
</protein>
<dbReference type="InterPro" id="IPR001202">
    <property type="entry name" value="WW_dom"/>
</dbReference>
<dbReference type="CDD" id="cd00176">
    <property type="entry name" value="SPEC"/>
    <property type="match status" value="9"/>
</dbReference>
<dbReference type="PROSITE" id="PS01357">
    <property type="entry name" value="ZF_ZZ_1"/>
    <property type="match status" value="1"/>
</dbReference>
<sequence length="3856" mass="445426">MSFEEDDSGTFTLRIKSRSDEHEGTQKKTFTKWINAQLAKAGSGQQVKDLFEDLKDGTKLLLLLEILCGKRIKSEKGRTRVHFMTNVDNALRILEENNVRPVNISNDDIVDGNPKLTLGLMWYIISHFQLQLLLKNLMLDSDSETPEEKLLAWCRQSVRGYDGVDVKNFTTCWRDGLAFNALIHRYRPHLFDYSDQLDKTPSDCCEHAFSVAEQFLDVDRLLDPTDVVRDRPDKKSILMYVSNLYNKLAPGVTHMTVQRNPSSTSRKIEKSEHTHTVSKRTISSTYHTEHTVKHVKKGYDEREPVRYVTTTSTTVKEPPIQHSAITTVVERSQESERPDSMVSETSSIRDSVGSFKEWEDYNTALQDVLNWLSQAERTLESQENISGEVDAVKKQFHGHEDFMMELTSHQSEVGAVLEFGNQMISEGLVNEKEETEIREQMMSLNDRWEALRVAAMDRQTKLHIQLMDLQQKQINSLGDWLAVAEKRIESSENIGSDLDTVKRQVENHKFFQEDLEKQQVQVNSLTHMVVVVDESSNESATADLEEQLAVLGERWSNVCKWTEQRWSMLQEVLKSWQEYRDEERRLSKWLKEKESQIEDIKHIDLGDSDVVKKTVKMLMSLEQEMEAQQATFGTFNLAAEKVAENLDEDSPGVTEIQDKMEEFNDRWNKITTEVSSRISLLEGMDVKLQHFLSDLVDKSQWITDTETLLKSPAFSLDDENISSEKVAQQNDLIETLDNGRRQRKSSVTTVQKKGEELIEYCRSQGNIPVSLEQSLSNFTDRWNTVSSLIDDRRHKALLARRRREVQDLMITLEAVIKDVERVINKFSTEVPENEYEMKSQLELCKIKLEEMSTNEVSMIKVRELSRTLSKEDRHTPHLQSGVKRLDDRWTKAQATLEDRQRQLTAALESGPPKQFLSTMDTVLLKIKSMESQLGSEFLISDTASLEEQLQKYKQLQANMVEQQGNMDYLNSTGDKFVKSLPRQRSEQLRMKLADLNDKWRDINLHAEKRQNQVGKAVNQTRQFTEEIRGLFKWLTDANDFLKDQESAAGDPETLEAQLDQSEALQGDVTKLQRKLDSLNETGTYMISKASPAYADKLKNELDELNGRWDELVRVSLRVKDNLVAALEKYQKLTHDMKEISHWIMQVERSIVDDEGEITSGGISKEKMDHYKELQQDISKRAPVVVRINTTGNQLVDRTKQGSPALLKENLKKLNGDWNRLKTKVAQRQHEFKQTQLELEQFHVLIERDKKLIGELDRVVEKSYHVLEGTETELEEALRNLNRHFAAIKESGPGSVSELARQLTSKRIAVNVIRKNMDEYEDRLSDIKGKVDKTRQVLEGEIQRRQQMKKDLETIRMWFVKIEVLINSKLTKHEEMDEREMKALEEEFALNQSLMNSVESTATELSKTPKGSVYLKLLRELDQIKLKWTTIHTKFIEVKEQPGKKLEAEFDKLHGQTLTDLDKIHRGVKKLKLESAEPRNIKSLLDKCMSYKDELSTVKKDLEQVKKLGFQIMERVPEEKRSGVEKRVEEVVHEHRELEKKVRSKEESFREALPLAQRLESEMSSLEKWLEDRTTEVKKREEDGFPEDVDGEIKWNKGLVQDVTGKMSDVQNLTQVGRELVDLSETGQLENLEARLTRINNAWEELSSSAEQRMLTLPKYKAKLADFEKSVDQMNQWLEDMEKETNKVEPKLDETDVAKNKIDEIQESIKNREPQLNLIRKQSGEFVHRGRPIMEPYKRLLDRRWDDLSARISQLEHDLDEAKRTAAEARAKGGRVETEIIVTERKTVCSPSGGFINEYLSREERSETDTGLPITTITTHRSYKTNSAPGHFVDDDFQRRLDQILLDIKGLEGLILDIQSPKKSSEKEVNEKIKVAEIQVDNLQPRVEHLLKESKTYANREGARGDHIHQSLLDLSSRWVKACDEVEKQKKAVRIVPNWYQFRSNLDDIDAWLRRMEQEKELTVKPEEIEEQQAKYEMVFKNIEELDRQGVQILTPREIERLRKRFRDIHTKFTQYHRPAGDATSYRITIHTGDVRDAGTQSNVSVMLFGDKGKSPKLRLDKSETYNTKFCRDQLDIFTVYNIPHLGDLHKVQVWHDRTGPKPEWFVKGFYVEDRSTRKVYFFNCNSWIGRDADMQDIKCEGYTLPEEGEDIMTKASLARVRWQVTLVQHEPALTPGWKLVEDIRKLSDEVHEVELLLESPELQKADFEDFSKQEDKLKLISEKLENFEPRATEVLSRSETVQSACSEKEYDAVKRAASKFRLQWNNLHQDYKARSLRWEKAVAVWRQFHCDLKDVTSWMTHAEKVLSETSGEVEFNAAKKEQKGLEDGIARHQSTVNAMNTAGQEIISKSTTVEADMLRDKLTTQNRRWESICNQVANRRDRFKEEAMQIEEFLEESREMLQWMDEADAELQTRDPSPADEDGLVELIEKIKGVHKEQNDREDTKNSIQQTANRLLVKPAISKPNSETIRARLDILLTRWDILRADIATRTRGVESKLRRVSEFLGDLEELSSWASTTIKLWEKGESVEVVDINPKTIQESMKSRQPKLDAVNENMARYRRESKLDGNQVPKSLEVKVKELNYNWSRIASLTANMFARLRSPPRVLEETVVKADQPSVHTGIPLITEERASPWPKFDKAVLELHDWLDTLSEMMKTEKIVLGDSEDMEGLLEKQKSIDEQLKTKQHLLDEIAEMGQSLADDAQTEEDKFLIDSKVSKLKGHWETIADNSSVWRGQIDYLIEEWKRFVELREELLEWIRKAEAYLEKDENVYGYTVSELEEQIDKHKEFEDDVENWRGSITAVNQCGEHLVQEFPHYESGELKNSMSEVNERWSKITNRSDSRKKHLKEAFDRMVRFHEDMINALTWLTSAESKVAELDSAVEATSTEEQQDMDALRKELKFLEDDINGHQEMFASLNENGQLIMAEMEPGDVLTAVQAKLDDMNDRWQSLNVRTLDIRDRLEDTSTEWRQLLMDLQEIIDWIARADQELTLQQPIGGDVESVRNQNEMHQAFKGKLNVRRLVVDRALDDSRRVLEEYKTDRAADEPKDSPRVRIAQNLKRQIDTVSERWSMLCRRSEDWQQWIDEVLRKLQLFQGQMEEIDVRLVEAEQAKSNWTPVQDLVIDSLSEQMDELKSLQEQIASLQNMFETLSSTESEMRREGVSLSPNLQNRIDQLYRRWKQLQIQLLQRQHALQEAYSSFDTSSVQGLQASVEPPWERAVALNKVPYYINHKTETTQWDHPKMTELYHQIAELNDIKYSAYRTAMKLRCIQKATSLDLVTLNNVISAFEQHHLKQSTNDSLIGVPDMVKVLTTIYENIEVPADLSMTSNEFCVDLTLNWLLNVYDSGRVGKIRVLSFKIGLVTMARAHLEDKYKYLYRLVTDEKGLMDHKQLGLLLHDSLQIPRQLGEIAAFGGSNIEPSVRSCFSKAGEKKTIDCAEFMTWLSEEPQSIVWLPTLHRLAASEAVKHKAKCSICKEYPIVGFRFRCLKCFNYDLCQSCFWSGRVSHDHRLTHPMHQYCLSTTSGEDVLDFLAMVRNKFKKRRYKNKPPRKLGYLPIQTVMEGGNLETPPMPTPQQNVNHEVHNRLGMFAHRLAEAESEGGKYNPHDLDEEHQLIAQYCQSLKSDTAEAPKSPTQIVMALDAVEKEDLETELLKLEEENRDLQEEYERLKSIRDQSSLPSDSEPSPGGPQNRDSELLAEAKLLRQHKGRLEARMQVLEDHNRQLEAQLQRLRQLLDQPGQDKQSGAQSSERTTPSSSVSSLGDGPYSPVKSGRSGKSRGNDSDSESEPGGTNSGPLKNGFASKGSEDPALKEVMSQISSSFPRDQKSADPVGHLFATAKDVNKAVESLVQVMTDDEAE</sequence>
<comment type="caution">
    <text evidence="13">Lacks conserved residue(s) required for the propagation of feature annotation.</text>
</comment>
<dbReference type="InterPro" id="IPR043145">
    <property type="entry name" value="Znf_ZZ_sf"/>
</dbReference>
<dbReference type="PROSITE" id="PS00019">
    <property type="entry name" value="ACTININ_1"/>
    <property type="match status" value="1"/>
</dbReference>
<dbReference type="Pfam" id="PF00397">
    <property type="entry name" value="WW"/>
    <property type="match status" value="1"/>
</dbReference>
<dbReference type="SUPFAM" id="SSF57850">
    <property type="entry name" value="RING/U-box"/>
    <property type="match status" value="1"/>
</dbReference>
<evidence type="ECO:0000313" key="22">
    <source>
        <dbReference type="Proteomes" id="UP000225706"/>
    </source>
</evidence>
<keyword evidence="11" id="KW-0009">Actin-binding</keyword>
<dbReference type="InterPro" id="IPR015153">
    <property type="entry name" value="EF-hand_dom_typ1"/>
</dbReference>
<dbReference type="GO" id="GO:0005737">
    <property type="term" value="C:cytoplasm"/>
    <property type="evidence" value="ECO:0007669"/>
    <property type="project" value="UniProtKB-ARBA"/>
</dbReference>
<evidence type="ECO:0000256" key="11">
    <source>
        <dbReference type="ARBA" id="ARBA00023203"/>
    </source>
</evidence>
<feature type="compositionally biased region" description="Low complexity" evidence="16">
    <location>
        <begin position="3746"/>
        <end position="3758"/>
    </location>
</feature>
<dbReference type="InterPro" id="IPR036392">
    <property type="entry name" value="PLAT/LH2_dom_sf"/>
</dbReference>
<dbReference type="EMBL" id="LSMT01000003">
    <property type="protein sequence ID" value="PFX34658.1"/>
    <property type="molecule type" value="Genomic_DNA"/>
</dbReference>
<keyword evidence="5" id="KW-0479">Metal-binding</keyword>
<dbReference type="CDD" id="cd02334">
    <property type="entry name" value="ZZ_dystrophin"/>
    <property type="match status" value="1"/>
</dbReference>
<dbReference type="Gene3D" id="1.20.58.60">
    <property type="match status" value="17"/>
</dbReference>
<evidence type="ECO:0000256" key="10">
    <source>
        <dbReference type="ARBA" id="ARBA00023136"/>
    </source>
</evidence>
<dbReference type="STRING" id="50429.A0A2B4T1J8"/>
<dbReference type="SMART" id="SM00456">
    <property type="entry name" value="WW"/>
    <property type="match status" value="1"/>
</dbReference>
<dbReference type="InterPro" id="IPR001589">
    <property type="entry name" value="Actinin_actin-bd_CS"/>
</dbReference>
<dbReference type="Pfam" id="PF00569">
    <property type="entry name" value="ZZ"/>
    <property type="match status" value="1"/>
</dbReference>
<dbReference type="InterPro" id="IPR036872">
    <property type="entry name" value="CH_dom_sf"/>
</dbReference>
<evidence type="ECO:0000259" key="19">
    <source>
        <dbReference type="PROSITE" id="PS50095"/>
    </source>
</evidence>
<feature type="domain" description="WW" evidence="17">
    <location>
        <begin position="3209"/>
        <end position="3242"/>
    </location>
</feature>
<dbReference type="SUPFAM" id="SSF49723">
    <property type="entry name" value="Lipase/lipooxygenase domain (PLAT/LH2 domain)"/>
    <property type="match status" value="1"/>
</dbReference>
<feature type="region of interest" description="Disordered" evidence="16">
    <location>
        <begin position="3668"/>
        <end position="3691"/>
    </location>
</feature>
<feature type="compositionally biased region" description="Polar residues" evidence="16">
    <location>
        <begin position="3672"/>
        <end position="3681"/>
    </location>
</feature>
<dbReference type="Gene3D" id="2.20.70.10">
    <property type="match status" value="1"/>
</dbReference>
<dbReference type="SMART" id="SM00291">
    <property type="entry name" value="ZnF_ZZ"/>
    <property type="match status" value="1"/>
</dbReference>
<feature type="domain" description="Calponin-homology (CH)" evidence="18">
    <location>
        <begin position="144"/>
        <end position="249"/>
    </location>
</feature>
<evidence type="ECO:0000256" key="13">
    <source>
        <dbReference type="PROSITE-ProRule" id="PRU00152"/>
    </source>
</evidence>
<dbReference type="Gene3D" id="1.10.418.10">
    <property type="entry name" value="Calponin-like domain"/>
    <property type="match status" value="2"/>
</dbReference>
<dbReference type="InterPro" id="IPR001024">
    <property type="entry name" value="PLAT/LH2_dom"/>
</dbReference>
<gene>
    <name evidence="21" type="primary">DMD</name>
    <name evidence="21" type="ORF">AWC38_SpisGene468</name>
</gene>
<dbReference type="InterPro" id="IPR000433">
    <property type="entry name" value="Znf_ZZ"/>
</dbReference>
<dbReference type="PANTHER" id="PTHR12268:SF14">
    <property type="entry name" value="DYSTROPHIN-1"/>
    <property type="match status" value="1"/>
</dbReference>
<dbReference type="CDD" id="cd16242">
    <property type="entry name" value="EFh_DMD_like"/>
    <property type="match status" value="1"/>
</dbReference>
<dbReference type="FunFam" id="1.20.58.60:FF:000075">
    <property type="entry name" value="utrophin isoform X1"/>
    <property type="match status" value="1"/>
</dbReference>
<dbReference type="PANTHER" id="PTHR12268">
    <property type="entry name" value="E3 UBIQUITIN-PROTEIN LIGASE KCMF1"/>
    <property type="match status" value="1"/>
</dbReference>
<dbReference type="InterPro" id="IPR050774">
    <property type="entry name" value="KCMF1/Dystrophin"/>
</dbReference>
<dbReference type="GO" id="GO:0005856">
    <property type="term" value="C:cytoskeleton"/>
    <property type="evidence" value="ECO:0007669"/>
    <property type="project" value="UniProtKB-SubCell"/>
</dbReference>
<dbReference type="CDD" id="cd00201">
    <property type="entry name" value="WW"/>
    <property type="match status" value="1"/>
</dbReference>
<dbReference type="GO" id="GO:0045202">
    <property type="term" value="C:synapse"/>
    <property type="evidence" value="ECO:0007669"/>
    <property type="project" value="GOC"/>
</dbReference>
<dbReference type="Pfam" id="PF01477">
    <property type="entry name" value="PLAT"/>
    <property type="match status" value="1"/>
</dbReference>
<feature type="coiled-coil region" evidence="15">
    <location>
        <begin position="1628"/>
        <end position="1683"/>
    </location>
</feature>
<evidence type="ECO:0000256" key="1">
    <source>
        <dbReference type="ARBA" id="ARBA00004245"/>
    </source>
</evidence>
<dbReference type="PROSITE" id="PS50020">
    <property type="entry name" value="WW_DOMAIN_2"/>
    <property type="match status" value="1"/>
</dbReference>
<dbReference type="Gene3D" id="1.10.238.10">
    <property type="entry name" value="EF-hand"/>
    <property type="match status" value="2"/>
</dbReference>
<dbReference type="OrthoDB" id="1711136at2759"/>
<evidence type="ECO:0000256" key="8">
    <source>
        <dbReference type="ARBA" id="ARBA00022833"/>
    </source>
</evidence>
<feature type="coiled-coil region" evidence="15">
    <location>
        <begin position="3090"/>
        <end position="3152"/>
    </location>
</feature>
<dbReference type="GO" id="GO:0016010">
    <property type="term" value="C:dystrophin-associated glycoprotein complex"/>
    <property type="evidence" value="ECO:0007669"/>
    <property type="project" value="UniProtKB-ARBA"/>
</dbReference>
<keyword evidence="10" id="KW-0472">Membrane</keyword>
<dbReference type="InterPro" id="IPR035436">
    <property type="entry name" value="Dystrophin/utrophin"/>
</dbReference>
<feature type="region of interest" description="Disordered" evidence="16">
    <location>
        <begin position="258"/>
        <end position="279"/>
    </location>
</feature>
<evidence type="ECO:0000313" key="21">
    <source>
        <dbReference type="EMBL" id="PFX34658.1"/>
    </source>
</evidence>
<evidence type="ECO:0000256" key="4">
    <source>
        <dbReference type="ARBA" id="ARBA00022490"/>
    </source>
</evidence>
<keyword evidence="7 14" id="KW-0863">Zinc-finger</keyword>
<evidence type="ECO:0000256" key="12">
    <source>
        <dbReference type="ARBA" id="ARBA00023212"/>
    </source>
</evidence>
<feature type="coiled-coil region" evidence="15">
    <location>
        <begin position="1266"/>
        <end position="1336"/>
    </location>
</feature>
<feature type="region of interest" description="Disordered" evidence="16">
    <location>
        <begin position="3736"/>
        <end position="3827"/>
    </location>
</feature>
<dbReference type="InterPro" id="IPR018159">
    <property type="entry name" value="Spectrin/alpha-actinin"/>
</dbReference>
<keyword evidence="12" id="KW-0206">Cytoskeleton</keyword>
<name>A0A2B4T1J8_STYPI</name>
<feature type="region of interest" description="Disordered" evidence="16">
    <location>
        <begin position="1"/>
        <end position="20"/>
    </location>
</feature>
<dbReference type="InterPro" id="IPR015154">
    <property type="entry name" value="EF-hand_dom_typ2"/>
</dbReference>
<keyword evidence="22" id="KW-1185">Reference proteome</keyword>
<evidence type="ECO:0000256" key="14">
    <source>
        <dbReference type="PROSITE-ProRule" id="PRU00228"/>
    </source>
</evidence>
<dbReference type="PIRSF" id="PIRSF002341">
    <property type="entry name" value="Dystrophin/utrophin"/>
    <property type="match status" value="1"/>
</dbReference>
<dbReference type="SUPFAM" id="SSF47473">
    <property type="entry name" value="EF-hand"/>
    <property type="match status" value="2"/>
</dbReference>
<accession>A0A2B4T1J8</accession>
<dbReference type="Pfam" id="PF09068">
    <property type="entry name" value="EF-hand_2"/>
    <property type="match status" value="1"/>
</dbReference>
<keyword evidence="6" id="KW-0677">Repeat</keyword>
<dbReference type="InterPro" id="IPR036020">
    <property type="entry name" value="WW_dom_sf"/>
</dbReference>
<feature type="coiled-coil region" evidence="15">
    <location>
        <begin position="3705"/>
        <end position="3735"/>
    </location>
</feature>
<evidence type="ECO:0000259" key="17">
    <source>
        <dbReference type="PROSITE" id="PS50020"/>
    </source>
</evidence>
<dbReference type="GO" id="GO:0099536">
    <property type="term" value="P:synaptic signaling"/>
    <property type="evidence" value="ECO:0007669"/>
    <property type="project" value="TreeGrafter"/>
</dbReference>
<organism evidence="21 22">
    <name type="scientific">Stylophora pistillata</name>
    <name type="common">Smooth cauliflower coral</name>
    <dbReference type="NCBI Taxonomy" id="50429"/>
    <lineage>
        <taxon>Eukaryota</taxon>
        <taxon>Metazoa</taxon>
        <taxon>Cnidaria</taxon>
        <taxon>Anthozoa</taxon>
        <taxon>Hexacorallia</taxon>
        <taxon>Scleractinia</taxon>
        <taxon>Astrocoeniina</taxon>
        <taxon>Pocilloporidae</taxon>
        <taxon>Stylophora</taxon>
    </lineage>
</organism>
<reference evidence="22" key="1">
    <citation type="journal article" date="2017" name="bioRxiv">
        <title>Comparative analysis of the genomes of Stylophora pistillata and Acropora digitifera provides evidence for extensive differences between species of corals.</title>
        <authorList>
            <person name="Voolstra C.R."/>
            <person name="Li Y."/>
            <person name="Liew Y.J."/>
            <person name="Baumgarten S."/>
            <person name="Zoccola D."/>
            <person name="Flot J.-F."/>
            <person name="Tambutte S."/>
            <person name="Allemand D."/>
            <person name="Aranda M."/>
        </authorList>
    </citation>
    <scope>NUCLEOTIDE SEQUENCE [LARGE SCALE GENOMIC DNA]</scope>
</reference>
<dbReference type="PROSITE" id="PS50095">
    <property type="entry name" value="PLAT"/>
    <property type="match status" value="1"/>
</dbReference>
<dbReference type="Proteomes" id="UP000225706">
    <property type="component" value="Unassembled WGS sequence"/>
</dbReference>
<evidence type="ECO:0000256" key="6">
    <source>
        <dbReference type="ARBA" id="ARBA00022737"/>
    </source>
</evidence>
<dbReference type="Gene3D" id="3.30.60.90">
    <property type="match status" value="1"/>
</dbReference>
<dbReference type="SMART" id="SM00033">
    <property type="entry name" value="CH"/>
    <property type="match status" value="2"/>
</dbReference>
<keyword evidence="8" id="KW-0862">Zinc</keyword>
<comment type="subcellular location">
    <subcellularLocation>
        <location evidence="2">Cell membrane</location>
        <location evidence="2">Sarcolemma</location>
        <topology evidence="2">Peripheral membrane protein</topology>
        <orientation evidence="2">Cytoplasmic side</orientation>
    </subcellularLocation>
    <subcellularLocation>
        <location evidence="1">Cytoplasm</location>
        <location evidence="1">Cytoskeleton</location>
    </subcellularLocation>
</comment>
<evidence type="ECO:0000256" key="7">
    <source>
        <dbReference type="ARBA" id="ARBA00022771"/>
    </source>
</evidence>
<keyword evidence="3" id="KW-1003">Cell membrane</keyword>
<dbReference type="InterPro" id="IPR001715">
    <property type="entry name" value="CH_dom"/>
</dbReference>
<dbReference type="GO" id="GO:0042383">
    <property type="term" value="C:sarcolemma"/>
    <property type="evidence" value="ECO:0007669"/>
    <property type="project" value="UniProtKB-SubCell"/>
</dbReference>
<dbReference type="SUPFAM" id="SSF46966">
    <property type="entry name" value="Spectrin repeat"/>
    <property type="match status" value="19"/>
</dbReference>
<dbReference type="Pfam" id="PF09069">
    <property type="entry name" value="EF-hand_3"/>
    <property type="match status" value="1"/>
</dbReference>
<evidence type="ECO:0000256" key="3">
    <source>
        <dbReference type="ARBA" id="ARBA00022475"/>
    </source>
</evidence>
<feature type="domain" description="PLAT" evidence="19">
    <location>
        <begin position="2023"/>
        <end position="2142"/>
    </location>
</feature>
<dbReference type="SUPFAM" id="SSF51045">
    <property type="entry name" value="WW domain"/>
    <property type="match status" value="1"/>
</dbReference>
<dbReference type="Gene3D" id="2.60.60.20">
    <property type="entry name" value="PLAT/LH2 domain"/>
    <property type="match status" value="1"/>
</dbReference>
<dbReference type="Pfam" id="PF00435">
    <property type="entry name" value="Spectrin"/>
    <property type="match status" value="14"/>
</dbReference>